<protein>
    <recommendedName>
        <fullName evidence="1">Restriction endonuclease type II EcoRII C-terminal domain-containing protein</fullName>
    </recommendedName>
</protein>
<organism evidence="2 3">
    <name type="scientific">Allgaiera indica</name>
    <dbReference type="NCBI Taxonomy" id="765699"/>
    <lineage>
        <taxon>Bacteria</taxon>
        <taxon>Pseudomonadati</taxon>
        <taxon>Pseudomonadota</taxon>
        <taxon>Alphaproteobacteria</taxon>
        <taxon>Rhodobacterales</taxon>
        <taxon>Paracoccaceae</taxon>
        <taxon>Allgaiera</taxon>
    </lineage>
</organism>
<dbReference type="InterPro" id="IPR011335">
    <property type="entry name" value="Restrct_endonuc-II-like"/>
</dbReference>
<feature type="domain" description="Restriction endonuclease type II EcoRII C-terminal" evidence="1">
    <location>
        <begin position="7"/>
        <end position="112"/>
    </location>
</feature>
<dbReference type="EMBL" id="BNAB01000009">
    <property type="protein sequence ID" value="GHE02329.1"/>
    <property type="molecule type" value="Genomic_DNA"/>
</dbReference>
<dbReference type="GO" id="GO:0003677">
    <property type="term" value="F:DNA binding"/>
    <property type="evidence" value="ECO:0007669"/>
    <property type="project" value="InterPro"/>
</dbReference>
<dbReference type="SUPFAM" id="SSF52980">
    <property type="entry name" value="Restriction endonuclease-like"/>
    <property type="match status" value="1"/>
</dbReference>
<evidence type="ECO:0000313" key="2">
    <source>
        <dbReference type="EMBL" id="GHE02329.1"/>
    </source>
</evidence>
<reference evidence="2" key="1">
    <citation type="journal article" date="2014" name="Int. J. Syst. Evol. Microbiol.">
        <title>Complete genome sequence of Corynebacterium casei LMG S-19264T (=DSM 44701T), isolated from a smear-ripened cheese.</title>
        <authorList>
            <consortium name="US DOE Joint Genome Institute (JGI-PGF)"/>
            <person name="Walter F."/>
            <person name="Albersmeier A."/>
            <person name="Kalinowski J."/>
            <person name="Ruckert C."/>
        </authorList>
    </citation>
    <scope>NUCLEOTIDE SEQUENCE</scope>
    <source>
        <strain evidence="2">CGMCC 1.10859</strain>
    </source>
</reference>
<accession>A0AAN4USL3</accession>
<name>A0AAN4USL3_9RHOB</name>
<dbReference type="GO" id="GO:0009036">
    <property type="term" value="F:type II site-specific deoxyribonuclease activity"/>
    <property type="evidence" value="ECO:0007669"/>
    <property type="project" value="InterPro"/>
</dbReference>
<comment type="caution">
    <text evidence="2">The sequence shown here is derived from an EMBL/GenBank/DDBJ whole genome shotgun (WGS) entry which is preliminary data.</text>
</comment>
<dbReference type="Pfam" id="PF09019">
    <property type="entry name" value="EcoRII-C"/>
    <property type="match status" value="1"/>
</dbReference>
<evidence type="ECO:0000313" key="3">
    <source>
        <dbReference type="Proteomes" id="UP000634647"/>
    </source>
</evidence>
<dbReference type="Proteomes" id="UP000634647">
    <property type="component" value="Unassembled WGS sequence"/>
</dbReference>
<sequence>MKPEPKGATTEHCHKPDFLFPDVATYHAAPASGAPGLLMLGAKSTCKDGWRRVLAEASKISRKHLLTLEPGISEPQAEQMDVSGLQLVVPAPLHATYTAAQQGWLWNLGQFLEEVSQHQAA</sequence>
<dbReference type="InterPro" id="IPR015109">
    <property type="entry name" value="Restrct_endonuc_II_EcoRII_C"/>
</dbReference>
<dbReference type="Gene3D" id="3.40.91.80">
    <property type="match status" value="1"/>
</dbReference>
<dbReference type="RefSeq" id="WP_081825202.1">
    <property type="nucleotide sequence ID" value="NZ_BNAB01000009.1"/>
</dbReference>
<proteinExistence type="predicted"/>
<dbReference type="GO" id="GO:0009307">
    <property type="term" value="P:DNA restriction-modification system"/>
    <property type="evidence" value="ECO:0007669"/>
    <property type="project" value="InterPro"/>
</dbReference>
<dbReference type="InterPro" id="IPR038365">
    <property type="entry name" value="EcoRII_C_sf"/>
</dbReference>
<evidence type="ECO:0000259" key="1">
    <source>
        <dbReference type="Pfam" id="PF09019"/>
    </source>
</evidence>
<dbReference type="AlphaFoldDB" id="A0AAN4USL3"/>
<reference evidence="2" key="2">
    <citation type="submission" date="2023-06" db="EMBL/GenBank/DDBJ databases">
        <authorList>
            <person name="Sun Q."/>
            <person name="Zhou Y."/>
        </authorList>
    </citation>
    <scope>NUCLEOTIDE SEQUENCE</scope>
    <source>
        <strain evidence="2">CGMCC 1.10859</strain>
    </source>
</reference>
<gene>
    <name evidence="2" type="ORF">GCM10008024_21350</name>
</gene>